<reference evidence="2" key="2">
    <citation type="submission" date="2024-02" db="EMBL/GenBank/DDBJ databases">
        <authorList>
            <person name="Hu B."/>
        </authorList>
    </citation>
    <scope>NUCLEOTIDE SEQUENCE</scope>
    <source>
        <strain evidence="2">1A/Uganda/UGR70/2019</strain>
    </source>
</reference>
<organism evidence="2">
    <name type="scientific">Rousettus bat poxvirus</name>
    <dbReference type="NCBI Taxonomy" id="3141933"/>
    <lineage>
        <taxon>Viruses</taxon>
        <taxon>Varidnaviria</taxon>
        <taxon>Bamfordvirae</taxon>
        <taxon>Nucleocytoviricota</taxon>
        <taxon>Pokkesviricetes</taxon>
        <taxon>Chitovirales</taxon>
        <taxon>Poxviridae</taxon>
    </lineage>
</organism>
<evidence type="ECO:0000256" key="1">
    <source>
        <dbReference type="SAM" id="MobiDB-lite"/>
    </source>
</evidence>
<evidence type="ECO:0000313" key="2">
    <source>
        <dbReference type="EMBL" id="XBH23835.1"/>
    </source>
</evidence>
<accession>A0AAU7E1L1</accession>
<name>A0AAU7E1L1_9POXV</name>
<sequence>MPTLPENADSPDCAAAAPVRHELPTSPPPPAPPLPMLGATDKVNLNRELQQVRRDTETLAQSANELVQDISVARDTTRAALGDMRSLFDNLYKTIAKNQHLLNRDDDDDDDDDGEFDDDDTAGRVPSRRCAVLDSVEYRALRCGLAEARQHLDALSGILGTLSEESFDKAVSESNSSSAE</sequence>
<feature type="region of interest" description="Disordered" evidence="1">
    <location>
        <begin position="1"/>
        <end position="40"/>
    </location>
</feature>
<feature type="compositionally biased region" description="Acidic residues" evidence="1">
    <location>
        <begin position="105"/>
        <end position="120"/>
    </location>
</feature>
<feature type="compositionally biased region" description="Pro residues" evidence="1">
    <location>
        <begin position="25"/>
        <end position="35"/>
    </location>
</feature>
<protein>
    <submittedName>
        <fullName evidence="2">MC107L</fullName>
    </submittedName>
</protein>
<dbReference type="EMBL" id="PP711852">
    <property type="protein sequence ID" value="XBH23835.1"/>
    <property type="molecule type" value="Genomic_DNA"/>
</dbReference>
<proteinExistence type="predicted"/>
<feature type="region of interest" description="Disordered" evidence="1">
    <location>
        <begin position="102"/>
        <end position="124"/>
    </location>
</feature>
<reference evidence="2" key="1">
    <citation type="journal article" date="2024" name="Microbiome">
        <title>Substantial viral diversity in bats and rodents from East Africa: insights into evolution, recombination, and cocirculation.</title>
        <authorList>
            <person name="Wang D."/>
            <person name="Yang X."/>
            <person name="Ren Z."/>
            <person name="Hu B."/>
            <person name="Zhao H."/>
            <person name="Yang K."/>
            <person name="Shi P."/>
            <person name="Zhang Z."/>
            <person name="Feng Q."/>
            <person name="Nawenja C.V."/>
            <person name="Obanda V."/>
            <person name="Robert K."/>
            <person name="Nalikka B."/>
            <person name="Waruhiu C.N."/>
            <person name="Ochola G.O."/>
            <person name="Onyuok S.O."/>
            <person name="Ochieng H."/>
            <person name="Li B."/>
            <person name="Zhu Y."/>
            <person name="Si H."/>
            <person name="Yin J."/>
            <person name="Kristiansen K."/>
            <person name="Jin X."/>
            <person name="Xu X."/>
            <person name="Xiao M."/>
            <person name="Agwanda B."/>
            <person name="Ommeh S."/>
            <person name="Li J."/>
            <person name="Shi Z.L."/>
        </authorList>
    </citation>
    <scope>NUCLEOTIDE SEQUENCE</scope>
    <source>
        <strain evidence="2">1A/Uganda/UGR70/2019</strain>
    </source>
</reference>